<keyword evidence="1" id="KW-0472">Membrane</keyword>
<dbReference type="AlphaFoldDB" id="A0A1F7WP52"/>
<reference evidence="2 3" key="1">
    <citation type="journal article" date="2016" name="Nat. Commun.">
        <title>Thousands of microbial genomes shed light on interconnected biogeochemical processes in an aquifer system.</title>
        <authorList>
            <person name="Anantharaman K."/>
            <person name="Brown C.T."/>
            <person name="Hug L.A."/>
            <person name="Sharon I."/>
            <person name="Castelle C.J."/>
            <person name="Probst A.J."/>
            <person name="Thomas B.C."/>
            <person name="Singh A."/>
            <person name="Wilkins M.J."/>
            <person name="Karaoz U."/>
            <person name="Brodie E.L."/>
            <person name="Williams K.H."/>
            <person name="Hubbard S.S."/>
            <person name="Banfield J.F."/>
        </authorList>
    </citation>
    <scope>NUCLEOTIDE SEQUENCE [LARGE SCALE GENOMIC DNA]</scope>
</reference>
<sequence>MSTRSPEKITPSCRPDGVRKRGVTMIELMIAMMLFTLLMWPLYQIFQWSASSTMKTGDLTIAANIASQLIELLKNKPFDVLVKLDPKSGLKAKMDEKDVQDFLSKSFNGKFPTTAGRFIRSVDIAPAKPIKTSRGDDYAYIQIVVSVYWTDRTGAQKGPKKLFTLVANENAPLIVQ</sequence>
<feature type="transmembrane region" description="Helical" evidence="1">
    <location>
        <begin position="21"/>
        <end position="43"/>
    </location>
</feature>
<keyword evidence="1" id="KW-1133">Transmembrane helix</keyword>
<dbReference type="NCBIfam" id="TIGR02532">
    <property type="entry name" value="IV_pilin_GFxxxE"/>
    <property type="match status" value="1"/>
</dbReference>
<evidence type="ECO:0000313" key="2">
    <source>
        <dbReference type="EMBL" id="OGM03805.1"/>
    </source>
</evidence>
<evidence type="ECO:0000313" key="3">
    <source>
        <dbReference type="Proteomes" id="UP000178735"/>
    </source>
</evidence>
<protein>
    <recommendedName>
        <fullName evidence="4">Prepilin-type N-terminal cleavage/methylation domain-containing protein</fullName>
    </recommendedName>
</protein>
<evidence type="ECO:0000256" key="1">
    <source>
        <dbReference type="SAM" id="Phobius"/>
    </source>
</evidence>
<dbReference type="Proteomes" id="UP000178735">
    <property type="component" value="Unassembled WGS sequence"/>
</dbReference>
<keyword evidence="1" id="KW-0812">Transmembrane</keyword>
<name>A0A1F7WP52_9BACT</name>
<organism evidence="2 3">
    <name type="scientific">Candidatus Wallbacteria bacterium GWC2_49_35</name>
    <dbReference type="NCBI Taxonomy" id="1817813"/>
    <lineage>
        <taxon>Bacteria</taxon>
        <taxon>Candidatus Walliibacteriota</taxon>
    </lineage>
</organism>
<comment type="caution">
    <text evidence="2">The sequence shown here is derived from an EMBL/GenBank/DDBJ whole genome shotgun (WGS) entry which is preliminary data.</text>
</comment>
<proteinExistence type="predicted"/>
<dbReference type="EMBL" id="MGFH01000156">
    <property type="protein sequence ID" value="OGM03805.1"/>
    <property type="molecule type" value="Genomic_DNA"/>
</dbReference>
<dbReference type="Pfam" id="PF07963">
    <property type="entry name" value="N_methyl"/>
    <property type="match status" value="1"/>
</dbReference>
<dbReference type="InterPro" id="IPR012902">
    <property type="entry name" value="N_methyl_site"/>
</dbReference>
<gene>
    <name evidence="2" type="ORF">A2008_08475</name>
</gene>
<accession>A0A1F7WP52</accession>
<evidence type="ECO:0008006" key="4">
    <source>
        <dbReference type="Google" id="ProtNLM"/>
    </source>
</evidence>